<evidence type="ECO:0000313" key="4">
    <source>
        <dbReference type="Proteomes" id="UP000257109"/>
    </source>
</evidence>
<feature type="domain" description="Retrovirus-related Pol polyprotein from transposon TNT 1-94-like beta-barrel" evidence="2">
    <location>
        <begin position="1"/>
        <end position="66"/>
    </location>
</feature>
<evidence type="ECO:0000259" key="2">
    <source>
        <dbReference type="Pfam" id="PF22936"/>
    </source>
</evidence>
<evidence type="ECO:0000313" key="3">
    <source>
        <dbReference type="EMBL" id="RDX82802.1"/>
    </source>
</evidence>
<accession>A0A371FWY3</accession>
<dbReference type="Pfam" id="PF13976">
    <property type="entry name" value="gag_pre-integrs"/>
    <property type="match status" value="1"/>
</dbReference>
<sequence>MMGERSMLQDLRPMSRGRVTFGGSQKGKIVGIGKISKNLFPSIDNVLFVEGLKHNLLMNMTFLNKGECIVKNLNGSLTFSTKRQNNLYKINLTNLTHQNVTCIVSINSDQWTWHKKLGHASLRLISKLKKHNLVKGFPRKQVKRSFESKNIVLTSKPLDFLHIDLFGPTRTAFVKGKFEPKSIDDALLDEGWIKAM</sequence>
<gene>
    <name evidence="3" type="ORF">CR513_36365</name>
</gene>
<dbReference type="OrthoDB" id="1932348at2759"/>
<protein>
    <submittedName>
        <fullName evidence="3">Uncharacterized protein</fullName>
    </submittedName>
</protein>
<organism evidence="3 4">
    <name type="scientific">Mucuna pruriens</name>
    <name type="common">Velvet bean</name>
    <name type="synonym">Dolichos pruriens</name>
    <dbReference type="NCBI Taxonomy" id="157652"/>
    <lineage>
        <taxon>Eukaryota</taxon>
        <taxon>Viridiplantae</taxon>
        <taxon>Streptophyta</taxon>
        <taxon>Embryophyta</taxon>
        <taxon>Tracheophyta</taxon>
        <taxon>Spermatophyta</taxon>
        <taxon>Magnoliopsida</taxon>
        <taxon>eudicotyledons</taxon>
        <taxon>Gunneridae</taxon>
        <taxon>Pentapetalae</taxon>
        <taxon>rosids</taxon>
        <taxon>fabids</taxon>
        <taxon>Fabales</taxon>
        <taxon>Fabaceae</taxon>
        <taxon>Papilionoideae</taxon>
        <taxon>50 kb inversion clade</taxon>
        <taxon>NPAAA clade</taxon>
        <taxon>indigoferoid/millettioid clade</taxon>
        <taxon>Phaseoleae</taxon>
        <taxon>Mucuna</taxon>
    </lineage>
</organism>
<evidence type="ECO:0000259" key="1">
    <source>
        <dbReference type="Pfam" id="PF13976"/>
    </source>
</evidence>
<reference evidence="3" key="1">
    <citation type="submission" date="2018-05" db="EMBL/GenBank/DDBJ databases">
        <title>Draft genome of Mucuna pruriens seed.</title>
        <authorList>
            <person name="Nnadi N.E."/>
            <person name="Vos R."/>
            <person name="Hasami M.H."/>
            <person name="Devisetty U.K."/>
            <person name="Aguiy J.C."/>
        </authorList>
    </citation>
    <scope>NUCLEOTIDE SEQUENCE [LARGE SCALE GENOMIC DNA]</scope>
    <source>
        <strain evidence="3">JCA_2017</strain>
    </source>
</reference>
<keyword evidence="4" id="KW-1185">Reference proteome</keyword>
<dbReference type="AlphaFoldDB" id="A0A371FWY3"/>
<dbReference type="Proteomes" id="UP000257109">
    <property type="component" value="Unassembled WGS sequence"/>
</dbReference>
<feature type="non-terminal residue" evidence="3">
    <location>
        <position position="1"/>
    </location>
</feature>
<comment type="caution">
    <text evidence="3">The sequence shown here is derived from an EMBL/GenBank/DDBJ whole genome shotgun (WGS) entry which is preliminary data.</text>
</comment>
<name>A0A371FWY3_MUCPR</name>
<feature type="domain" description="GAG-pre-integrase" evidence="1">
    <location>
        <begin position="86"/>
        <end position="140"/>
    </location>
</feature>
<proteinExistence type="predicted"/>
<dbReference type="InterPro" id="IPR054722">
    <property type="entry name" value="PolX-like_BBD"/>
</dbReference>
<dbReference type="EMBL" id="QJKJ01007550">
    <property type="protein sequence ID" value="RDX82802.1"/>
    <property type="molecule type" value="Genomic_DNA"/>
</dbReference>
<dbReference type="InterPro" id="IPR025724">
    <property type="entry name" value="GAG-pre-integrase_dom"/>
</dbReference>
<dbReference type="Pfam" id="PF22936">
    <property type="entry name" value="Pol_BBD"/>
    <property type="match status" value="1"/>
</dbReference>